<dbReference type="PANTHER" id="PTHR10629:SF52">
    <property type="entry name" value="DNA (CYTOSINE-5)-METHYLTRANSFERASE 1"/>
    <property type="match status" value="1"/>
</dbReference>
<evidence type="ECO:0000256" key="5">
    <source>
        <dbReference type="ARBA" id="ARBA00022747"/>
    </source>
</evidence>
<comment type="caution">
    <text evidence="8">The sequence shown here is derived from an EMBL/GenBank/DDBJ whole genome shotgun (WGS) entry which is preliminary data.</text>
</comment>
<dbReference type="GO" id="GO:0032259">
    <property type="term" value="P:methylation"/>
    <property type="evidence" value="ECO:0007669"/>
    <property type="project" value="UniProtKB-KW"/>
</dbReference>
<accession>B6GAI3</accession>
<evidence type="ECO:0000256" key="6">
    <source>
        <dbReference type="PROSITE-ProRule" id="PRU01016"/>
    </source>
</evidence>
<dbReference type="InterPro" id="IPR050390">
    <property type="entry name" value="C5-Methyltransferase"/>
</dbReference>
<dbReference type="Gene3D" id="3.90.120.10">
    <property type="entry name" value="DNA Methylase, subunit A, domain 2"/>
    <property type="match status" value="1"/>
</dbReference>
<evidence type="ECO:0000256" key="1">
    <source>
        <dbReference type="ARBA" id="ARBA00011975"/>
    </source>
</evidence>
<gene>
    <name evidence="8" type="primary">dcm</name>
    <name evidence="8" type="ORF">COLSTE_01082</name>
</gene>
<reference evidence="8 9" key="2">
    <citation type="submission" date="2008-10" db="EMBL/GenBank/DDBJ databases">
        <authorList>
            <person name="Fulton L."/>
            <person name="Clifton S."/>
            <person name="Fulton B."/>
            <person name="Xu J."/>
            <person name="Minx P."/>
            <person name="Pepin K.H."/>
            <person name="Johnson M."/>
            <person name="Thiruvilangam P."/>
            <person name="Bhonagiri V."/>
            <person name="Nash W.E."/>
            <person name="Mardis E.R."/>
            <person name="Wilson R.K."/>
        </authorList>
    </citation>
    <scope>NUCLEOTIDE SEQUENCE [LARGE SCALE GENOMIC DNA]</scope>
    <source>
        <strain evidence="8 9">DSM 13279</strain>
    </source>
</reference>
<dbReference type="Pfam" id="PF00145">
    <property type="entry name" value="DNA_methylase"/>
    <property type="match status" value="1"/>
</dbReference>
<dbReference type="EC" id="2.1.1.37" evidence="1"/>
<evidence type="ECO:0000256" key="4">
    <source>
        <dbReference type="ARBA" id="ARBA00022691"/>
    </source>
</evidence>
<protein>
    <recommendedName>
        <fullName evidence="1">DNA (cytosine-5-)-methyltransferase</fullName>
        <ecNumber evidence="1">2.1.1.37</ecNumber>
    </recommendedName>
</protein>
<evidence type="ECO:0000256" key="2">
    <source>
        <dbReference type="ARBA" id="ARBA00022603"/>
    </source>
</evidence>
<dbReference type="GO" id="GO:0009307">
    <property type="term" value="P:DNA restriction-modification system"/>
    <property type="evidence" value="ECO:0007669"/>
    <property type="project" value="UniProtKB-KW"/>
</dbReference>
<organism evidence="8 9">
    <name type="scientific">Collinsella stercoris DSM 13279</name>
    <dbReference type="NCBI Taxonomy" id="445975"/>
    <lineage>
        <taxon>Bacteria</taxon>
        <taxon>Bacillati</taxon>
        <taxon>Actinomycetota</taxon>
        <taxon>Coriobacteriia</taxon>
        <taxon>Coriobacteriales</taxon>
        <taxon>Coriobacteriaceae</taxon>
        <taxon>Collinsella</taxon>
    </lineage>
</organism>
<name>B6GAI3_9ACTN</name>
<feature type="active site" evidence="6">
    <location>
        <position position="77"/>
    </location>
</feature>
<dbReference type="AlphaFoldDB" id="B6GAI3"/>
<dbReference type="PROSITE" id="PS51679">
    <property type="entry name" value="SAM_MT_C5"/>
    <property type="match status" value="1"/>
</dbReference>
<dbReference type="OrthoDB" id="9813719at2"/>
<dbReference type="InterPro" id="IPR001525">
    <property type="entry name" value="C5_MeTfrase"/>
</dbReference>
<dbReference type="Proteomes" id="UP000003560">
    <property type="component" value="Unassembled WGS sequence"/>
</dbReference>
<reference evidence="8 9" key="1">
    <citation type="submission" date="2008-10" db="EMBL/GenBank/DDBJ databases">
        <title>Draft genome sequence of Collinsella stercoris (DSM 13279).</title>
        <authorList>
            <person name="Sudarsanam P."/>
            <person name="Ley R."/>
            <person name="Guruge J."/>
            <person name="Turnbaugh P.J."/>
            <person name="Mahowald M."/>
            <person name="Liep D."/>
            <person name="Gordon J."/>
        </authorList>
    </citation>
    <scope>NUCLEOTIDE SEQUENCE [LARGE SCALE GENOMIC DNA]</scope>
    <source>
        <strain evidence="8 9">DSM 13279</strain>
    </source>
</reference>
<dbReference type="RefSeq" id="WP_006720736.1">
    <property type="nucleotide sequence ID" value="NZ_CP085935.1"/>
</dbReference>
<dbReference type="eggNOG" id="COG0270">
    <property type="taxonomic scope" value="Bacteria"/>
</dbReference>
<sequence length="392" mass="43717">MSHTIVDLFAGCGGLSKGFELAGFDVVAAYENWDSAIACYNLNFNHSAKQLDLNDVDAAVQEIAPMKPTAIIGGPPCQDFSHAGKRIEAGRAGLTESYANIIQQIRPRCFVMENVARAQSSHAYAVAREIFKTAGYGLTEQVLTASFCGVPQSRKRFFCIGALGEPDGFLDSRLLGKLSDREMTIRDYLGDELGTEYYYRHPRNYSRRAIYSIDEPAPTMRGVNRPIPKGYPGHPKDACSVNDSVRPLSTYERARIQTFPADYRWIGSKTDQEQMIGNAVPVNLGKYVAEALLDYLNGSIDNEQIANIESFRSWLKQEKKLASRSISDVISRLKRVNQFLELSDDADIDLYSMRLGRIDAFASQSPSVRSHLKRAAKLYLEFAQHTRALSES</sequence>
<dbReference type="GO" id="GO:0003886">
    <property type="term" value="F:DNA (cytosine-5-)-methyltransferase activity"/>
    <property type="evidence" value="ECO:0007669"/>
    <property type="project" value="UniProtKB-EC"/>
</dbReference>
<dbReference type="CDD" id="cd00315">
    <property type="entry name" value="Cyt_C5_DNA_methylase"/>
    <property type="match status" value="1"/>
</dbReference>
<keyword evidence="3 6" id="KW-0808">Transferase</keyword>
<dbReference type="InterPro" id="IPR031303">
    <property type="entry name" value="C5_meth_CS"/>
</dbReference>
<dbReference type="HOGENOM" id="CLU_006958_2_1_11"/>
<keyword evidence="4 6" id="KW-0949">S-adenosyl-L-methionine</keyword>
<dbReference type="Gene3D" id="3.40.50.150">
    <property type="entry name" value="Vaccinia Virus protein VP39"/>
    <property type="match status" value="1"/>
</dbReference>
<dbReference type="STRING" id="445975.COLSTE_01082"/>
<dbReference type="InterPro" id="IPR029063">
    <property type="entry name" value="SAM-dependent_MTases_sf"/>
</dbReference>
<dbReference type="SUPFAM" id="SSF53335">
    <property type="entry name" value="S-adenosyl-L-methionine-dependent methyltransferases"/>
    <property type="match status" value="1"/>
</dbReference>
<evidence type="ECO:0000256" key="7">
    <source>
        <dbReference type="RuleBase" id="RU000416"/>
    </source>
</evidence>
<evidence type="ECO:0000256" key="3">
    <source>
        <dbReference type="ARBA" id="ARBA00022679"/>
    </source>
</evidence>
<dbReference type="GeneID" id="98001960"/>
<evidence type="ECO:0000313" key="9">
    <source>
        <dbReference type="Proteomes" id="UP000003560"/>
    </source>
</evidence>
<keyword evidence="2 6" id="KW-0489">Methyltransferase</keyword>
<comment type="similarity">
    <text evidence="6 7">Belongs to the class I-like SAM-binding methyltransferase superfamily. C5-methyltransferase family.</text>
</comment>
<keyword evidence="9" id="KW-1185">Reference proteome</keyword>
<dbReference type="EMBL" id="ABXJ01000061">
    <property type="protein sequence ID" value="EEA90695.1"/>
    <property type="molecule type" value="Genomic_DNA"/>
</dbReference>
<keyword evidence="5" id="KW-0680">Restriction system</keyword>
<dbReference type="PRINTS" id="PR00105">
    <property type="entry name" value="C5METTRFRASE"/>
</dbReference>
<dbReference type="PANTHER" id="PTHR10629">
    <property type="entry name" value="CYTOSINE-SPECIFIC METHYLTRANSFERASE"/>
    <property type="match status" value="1"/>
</dbReference>
<evidence type="ECO:0000313" key="8">
    <source>
        <dbReference type="EMBL" id="EEA90695.1"/>
    </source>
</evidence>
<dbReference type="NCBIfam" id="TIGR00675">
    <property type="entry name" value="dcm"/>
    <property type="match status" value="1"/>
</dbReference>
<dbReference type="PROSITE" id="PS00095">
    <property type="entry name" value="C5_MTASE_2"/>
    <property type="match status" value="1"/>
</dbReference>
<proteinExistence type="inferred from homology"/>